<name>A0ABQ6HRS8_9MICO</name>
<feature type="transmembrane region" description="Helical" evidence="7">
    <location>
        <begin position="690"/>
        <end position="710"/>
    </location>
</feature>
<evidence type="ECO:0000259" key="9">
    <source>
        <dbReference type="Pfam" id="PF12704"/>
    </source>
</evidence>
<feature type="transmembrane region" description="Helical" evidence="7">
    <location>
        <begin position="282"/>
        <end position="300"/>
    </location>
</feature>
<dbReference type="Pfam" id="PF12704">
    <property type="entry name" value="MacB_PCD"/>
    <property type="match status" value="1"/>
</dbReference>
<dbReference type="RefSeq" id="WP_284284688.1">
    <property type="nucleotide sequence ID" value="NZ_BSUJ01000001.1"/>
</dbReference>
<evidence type="ECO:0000313" key="11">
    <source>
        <dbReference type="Proteomes" id="UP001157109"/>
    </source>
</evidence>
<protein>
    <submittedName>
        <fullName evidence="10">ABC transporter</fullName>
    </submittedName>
</protein>
<evidence type="ECO:0000256" key="7">
    <source>
        <dbReference type="SAM" id="Phobius"/>
    </source>
</evidence>
<comment type="similarity">
    <text evidence="6">Belongs to the ABC-4 integral membrane protein family.</text>
</comment>
<feature type="domain" description="ABC3 transporter permease C-terminal" evidence="8">
    <location>
        <begin position="641"/>
        <end position="756"/>
    </location>
</feature>
<dbReference type="PANTHER" id="PTHR30572:SF4">
    <property type="entry name" value="ABC TRANSPORTER PERMEASE YTRF"/>
    <property type="match status" value="1"/>
</dbReference>
<feature type="domain" description="MacB-like periplasmic core" evidence="9">
    <location>
        <begin position="409"/>
        <end position="607"/>
    </location>
</feature>
<keyword evidence="5 7" id="KW-0472">Membrane</keyword>
<comment type="subcellular location">
    <subcellularLocation>
        <location evidence="1">Cell membrane</location>
        <topology evidence="1">Multi-pass membrane protein</topology>
    </subcellularLocation>
</comment>
<evidence type="ECO:0000259" key="8">
    <source>
        <dbReference type="Pfam" id="PF02687"/>
    </source>
</evidence>
<evidence type="ECO:0000256" key="5">
    <source>
        <dbReference type="ARBA" id="ARBA00023136"/>
    </source>
</evidence>
<feature type="transmembrane region" description="Helical" evidence="7">
    <location>
        <begin position="180"/>
        <end position="209"/>
    </location>
</feature>
<feature type="transmembrane region" description="Helical" evidence="7">
    <location>
        <begin position="327"/>
        <end position="348"/>
    </location>
</feature>
<feature type="transmembrane region" description="Helical" evidence="7">
    <location>
        <begin position="410"/>
        <end position="429"/>
    </location>
</feature>
<dbReference type="Pfam" id="PF02687">
    <property type="entry name" value="FtsX"/>
    <property type="match status" value="2"/>
</dbReference>
<reference evidence="11" key="1">
    <citation type="journal article" date="2019" name="Int. J. Syst. Evol. Microbiol.">
        <title>The Global Catalogue of Microorganisms (GCM) 10K type strain sequencing project: providing services to taxonomists for standard genome sequencing and annotation.</title>
        <authorList>
            <consortium name="The Broad Institute Genomics Platform"/>
            <consortium name="The Broad Institute Genome Sequencing Center for Infectious Disease"/>
            <person name="Wu L."/>
            <person name="Ma J."/>
        </authorList>
    </citation>
    <scope>NUCLEOTIDE SEQUENCE [LARGE SCALE GENOMIC DNA]</scope>
    <source>
        <strain evidence="11">NBRC 105830</strain>
    </source>
</reference>
<evidence type="ECO:0000313" key="10">
    <source>
        <dbReference type="EMBL" id="GMA20732.1"/>
    </source>
</evidence>
<dbReference type="InterPro" id="IPR025857">
    <property type="entry name" value="MacB_PCD"/>
</dbReference>
<organism evidence="10 11">
    <name type="scientific">Arsenicicoccus piscis</name>
    <dbReference type="NCBI Taxonomy" id="673954"/>
    <lineage>
        <taxon>Bacteria</taxon>
        <taxon>Bacillati</taxon>
        <taxon>Actinomycetota</taxon>
        <taxon>Actinomycetes</taxon>
        <taxon>Micrococcales</taxon>
        <taxon>Intrasporangiaceae</taxon>
        <taxon>Arsenicicoccus</taxon>
    </lineage>
</organism>
<evidence type="ECO:0000256" key="2">
    <source>
        <dbReference type="ARBA" id="ARBA00022475"/>
    </source>
</evidence>
<evidence type="ECO:0000256" key="3">
    <source>
        <dbReference type="ARBA" id="ARBA00022692"/>
    </source>
</evidence>
<evidence type="ECO:0000256" key="6">
    <source>
        <dbReference type="ARBA" id="ARBA00038076"/>
    </source>
</evidence>
<dbReference type="PANTHER" id="PTHR30572">
    <property type="entry name" value="MEMBRANE COMPONENT OF TRANSPORTER-RELATED"/>
    <property type="match status" value="1"/>
</dbReference>
<dbReference type="Proteomes" id="UP001157109">
    <property type="component" value="Unassembled WGS sequence"/>
</dbReference>
<sequence>MQSAYGSITDQTTYLIGKDGKVLASQGPPSLGMNVIDAPAFGHQPGLVIKSGRAPTAWGEVAIDPGSLTRSGYQLGDTMKIATTGKEATISAKIVGTALYGSQASTGGATYAVFDTKTAQRLFLGGKDAYMGLWVTADQGQDVDQLATAVGQVLPSDLEAVTGEKLADEINKVVGQATGFITIFLLVFAGIALVVGSFLIVNTFSILVAQRSRELALFRALGASRAQVRRSVLFEALVMGLVGSTLGLLAGVGIALAITAIFKQIGLDVGGAGISLAPRTILASYLVGLLVTMAAAYFPARRASSVPPVAAMTGDAMTGKNETGRRVALGSVLAALGFAALLTGLFWSGAANRVTWIGLGALGALLGVAALSPLLGRPLTWALGRFYRKAFGTVGQLAELNADRNPRRTAATASALMIGLTLVTAMAVLGNTAKVSTHDAISKNLRADYLASGVSYAGFSTTVGDEMAKVPGVASVHRLRFVQGAFDGQRATLRAIDPGGFDKIVAQQLQAGSAADFTKDTVIVDAQEATDKGYAVGSTQQLTVNGRTVPVKVVGISAKSEDGGGIGGTLITTDTAAALGAPAVDNLVAVDRASGADPAAVRSALDATVKNLPMVTVTDQQEYADQQAAGIDQLLALIYGLLGLAIVIAILGIVNTLALSVIERTREIGLLRAIGLGRGQLRRMIRLESVIIALLGSVLGVLLGLLFGFALQRSLADQGLTALAIPWAQLAAFLVLAVIVGILAALWPAMRAARLDVLRAITTE</sequence>
<keyword evidence="4 7" id="KW-1133">Transmembrane helix</keyword>
<dbReference type="EMBL" id="BSUJ01000001">
    <property type="protein sequence ID" value="GMA20732.1"/>
    <property type="molecule type" value="Genomic_DNA"/>
</dbReference>
<keyword evidence="11" id="KW-1185">Reference proteome</keyword>
<accession>A0ABQ6HRS8</accession>
<keyword evidence="2" id="KW-1003">Cell membrane</keyword>
<dbReference type="InterPro" id="IPR003838">
    <property type="entry name" value="ABC3_permease_C"/>
</dbReference>
<feature type="transmembrane region" description="Helical" evidence="7">
    <location>
        <begin position="354"/>
        <end position="375"/>
    </location>
</feature>
<gene>
    <name evidence="10" type="ORF">GCM10025862_27530</name>
</gene>
<proteinExistence type="inferred from homology"/>
<feature type="domain" description="ABC3 transporter permease C-terminal" evidence="8">
    <location>
        <begin position="187"/>
        <end position="308"/>
    </location>
</feature>
<dbReference type="InterPro" id="IPR050250">
    <property type="entry name" value="Macrolide_Exporter_MacB"/>
</dbReference>
<feature type="transmembrane region" description="Helical" evidence="7">
    <location>
        <begin position="636"/>
        <end position="662"/>
    </location>
</feature>
<keyword evidence="3 7" id="KW-0812">Transmembrane</keyword>
<evidence type="ECO:0000256" key="1">
    <source>
        <dbReference type="ARBA" id="ARBA00004651"/>
    </source>
</evidence>
<evidence type="ECO:0000256" key="4">
    <source>
        <dbReference type="ARBA" id="ARBA00022989"/>
    </source>
</evidence>
<feature type="transmembrane region" description="Helical" evidence="7">
    <location>
        <begin position="730"/>
        <end position="749"/>
    </location>
</feature>
<comment type="caution">
    <text evidence="10">The sequence shown here is derived from an EMBL/GenBank/DDBJ whole genome shotgun (WGS) entry which is preliminary data.</text>
</comment>
<feature type="transmembrane region" description="Helical" evidence="7">
    <location>
        <begin position="232"/>
        <end position="262"/>
    </location>
</feature>